<dbReference type="GO" id="GO:0030436">
    <property type="term" value="P:asexual sporulation"/>
    <property type="evidence" value="ECO:0007669"/>
    <property type="project" value="InterPro"/>
</dbReference>
<dbReference type="Proteomes" id="UP000245695">
    <property type="component" value="Chromosome 1"/>
</dbReference>
<dbReference type="AlphaFoldDB" id="A0A2P2BP76"/>
<gene>
    <name evidence="4" type="ORF">FRIFI_0601</name>
</gene>
<comment type="subcellular location">
    <subcellularLocation>
        <location evidence="1">Spore core</location>
    </subcellularLocation>
</comment>
<dbReference type="InterPro" id="IPR012610">
    <property type="entry name" value="SASP_SspH"/>
</dbReference>
<name>A0A2P2BP76_9FIRM</name>
<evidence type="ECO:0000313" key="4">
    <source>
        <dbReference type="EMBL" id="CEI72148.1"/>
    </source>
</evidence>
<dbReference type="KEGG" id="rhom:FRIFI_0601"/>
<keyword evidence="5" id="KW-1185">Reference proteome</keyword>
<evidence type="ECO:0000256" key="3">
    <source>
        <dbReference type="ARBA" id="ARBA00022969"/>
    </source>
</evidence>
<dbReference type="GO" id="GO:0030435">
    <property type="term" value="P:sporulation resulting in formation of a cellular spore"/>
    <property type="evidence" value="ECO:0007669"/>
    <property type="project" value="UniProtKB-KW"/>
</dbReference>
<evidence type="ECO:0000313" key="5">
    <source>
        <dbReference type="Proteomes" id="UP000245695"/>
    </source>
</evidence>
<evidence type="ECO:0000256" key="2">
    <source>
        <dbReference type="ARBA" id="ARBA00006573"/>
    </source>
</evidence>
<sequence length="63" mass="7285">MQLRRAAEIMNSKQKENIVVYYQNEPVNIVSLNSNIGTAYVKSINNNRGFDILIEELSEKKQQ</sequence>
<reference evidence="4 5" key="1">
    <citation type="submission" date="2014-09" db="EMBL/GenBank/DDBJ databases">
        <authorList>
            <person name="Hornung B.V."/>
        </authorList>
    </citation>
    <scope>NUCLEOTIDE SEQUENCE [LARGE SCALE GENOMIC DNA]</scope>
    <source>
        <strain evidence="4 5">FRIFI</strain>
    </source>
</reference>
<keyword evidence="3" id="KW-0749">Sporulation</keyword>
<dbReference type="GO" id="GO:0042601">
    <property type="term" value="C:endospore-forming forespore"/>
    <property type="evidence" value="ECO:0007669"/>
    <property type="project" value="InterPro"/>
</dbReference>
<evidence type="ECO:0000256" key="1">
    <source>
        <dbReference type="ARBA" id="ARBA00004288"/>
    </source>
</evidence>
<organism evidence="4 5">
    <name type="scientific">Romboutsia hominis</name>
    <dbReference type="NCBI Taxonomy" id="1507512"/>
    <lineage>
        <taxon>Bacteria</taxon>
        <taxon>Bacillati</taxon>
        <taxon>Bacillota</taxon>
        <taxon>Clostridia</taxon>
        <taxon>Peptostreptococcales</taxon>
        <taxon>Peptostreptococcaceae</taxon>
        <taxon>Romboutsia</taxon>
    </lineage>
</organism>
<dbReference type="Pfam" id="PF08141">
    <property type="entry name" value="SspH"/>
    <property type="match status" value="1"/>
</dbReference>
<protein>
    <submittedName>
        <fullName evidence="4">Small acid-soluble spore protein H family</fullName>
    </submittedName>
</protein>
<proteinExistence type="inferred from homology"/>
<comment type="similarity">
    <text evidence="2">Belongs to the SspH family.</text>
</comment>
<accession>A0A2P2BP76</accession>
<dbReference type="RefSeq" id="WP_166504945.1">
    <property type="nucleotide sequence ID" value="NZ_JAKNTL010000003.1"/>
</dbReference>
<dbReference type="EMBL" id="LN650648">
    <property type="protein sequence ID" value="CEI72148.1"/>
    <property type="molecule type" value="Genomic_DNA"/>
</dbReference>